<proteinExistence type="predicted"/>
<accession>A0A5J6HQ29</accession>
<feature type="region of interest" description="Disordered" evidence="1">
    <location>
        <begin position="43"/>
        <end position="76"/>
    </location>
</feature>
<protein>
    <submittedName>
        <fullName evidence="2">Acyl-CoA carboxylase subunit epsilon</fullName>
    </submittedName>
</protein>
<sequence>MSARDEGVTTPHEAAGLRVERGRPTGEELAAVVVAVTALLTERTASRDTAGPRPRRRWGAPAQRMTRPPERGGFGG</sequence>
<dbReference type="Proteomes" id="UP000326553">
    <property type="component" value="Chromosome"/>
</dbReference>
<evidence type="ECO:0000313" key="3">
    <source>
        <dbReference type="Proteomes" id="UP000326553"/>
    </source>
</evidence>
<gene>
    <name evidence="2" type="ORF">CP975_27380</name>
</gene>
<reference evidence="2 3" key="1">
    <citation type="submission" date="2017-09" db="EMBL/GenBank/DDBJ databases">
        <authorList>
            <person name="Lee N."/>
            <person name="Cho B.-K."/>
        </authorList>
    </citation>
    <scope>NUCLEOTIDE SEQUENCE [LARGE SCALE GENOMIC DNA]</scope>
    <source>
        <strain evidence="2 3">ATCC 12461</strain>
    </source>
</reference>
<organism evidence="2 3">
    <name type="scientific">Streptomyces alboniger</name>
    <dbReference type="NCBI Taxonomy" id="132473"/>
    <lineage>
        <taxon>Bacteria</taxon>
        <taxon>Bacillati</taxon>
        <taxon>Actinomycetota</taxon>
        <taxon>Actinomycetes</taxon>
        <taxon>Kitasatosporales</taxon>
        <taxon>Streptomycetaceae</taxon>
        <taxon>Streptomyces</taxon>
        <taxon>Streptomyces aurantiacus group</taxon>
    </lineage>
</organism>
<evidence type="ECO:0000313" key="2">
    <source>
        <dbReference type="EMBL" id="QEV20774.1"/>
    </source>
</evidence>
<dbReference type="KEGG" id="salw:CP975_27380"/>
<dbReference type="GO" id="GO:0004658">
    <property type="term" value="F:propionyl-CoA carboxylase activity"/>
    <property type="evidence" value="ECO:0007669"/>
    <property type="project" value="InterPro"/>
</dbReference>
<feature type="region of interest" description="Disordered" evidence="1">
    <location>
        <begin position="1"/>
        <end position="22"/>
    </location>
</feature>
<name>A0A5J6HQ29_STRAD</name>
<evidence type="ECO:0000256" key="1">
    <source>
        <dbReference type="SAM" id="MobiDB-lite"/>
    </source>
</evidence>
<dbReference type="RefSeq" id="WP_150477450.1">
    <property type="nucleotide sequence ID" value="NZ_CP023695.1"/>
</dbReference>
<dbReference type="AlphaFoldDB" id="A0A5J6HQ29"/>
<dbReference type="InterPro" id="IPR032716">
    <property type="entry name" value="ACC_epsilon"/>
</dbReference>
<keyword evidence="3" id="KW-1185">Reference proteome</keyword>
<dbReference type="EMBL" id="CP023695">
    <property type="protein sequence ID" value="QEV20774.1"/>
    <property type="molecule type" value="Genomic_DNA"/>
</dbReference>
<dbReference type="GO" id="GO:0003989">
    <property type="term" value="F:acetyl-CoA carboxylase activity"/>
    <property type="evidence" value="ECO:0007669"/>
    <property type="project" value="InterPro"/>
</dbReference>
<dbReference type="Pfam" id="PF13822">
    <property type="entry name" value="ACC_epsilon"/>
    <property type="match status" value="1"/>
</dbReference>